<dbReference type="GO" id="GO:0008270">
    <property type="term" value="F:zinc ion binding"/>
    <property type="evidence" value="ECO:0007669"/>
    <property type="project" value="UniProtKB-KW"/>
</dbReference>
<feature type="compositionally biased region" description="Polar residues" evidence="2">
    <location>
        <begin position="21"/>
        <end position="37"/>
    </location>
</feature>
<feature type="region of interest" description="Disordered" evidence="2">
    <location>
        <begin position="393"/>
        <end position="412"/>
    </location>
</feature>
<protein>
    <submittedName>
        <fullName evidence="4">Ash1p</fullName>
    </submittedName>
</protein>
<dbReference type="Proteomes" id="UP000022910">
    <property type="component" value="Unassembled WGS sequence"/>
</dbReference>
<evidence type="ECO:0000313" key="5">
    <source>
        <dbReference type="Proteomes" id="UP000022910"/>
    </source>
</evidence>
<keyword evidence="1" id="KW-0862">Zinc</keyword>
<proteinExistence type="predicted"/>
<accession>A0A015LC57</accession>
<feature type="compositionally biased region" description="Polar residues" evidence="2">
    <location>
        <begin position="1"/>
        <end position="13"/>
    </location>
</feature>
<dbReference type="GO" id="GO:0043565">
    <property type="term" value="F:sequence-specific DNA binding"/>
    <property type="evidence" value="ECO:0007669"/>
    <property type="project" value="InterPro"/>
</dbReference>
<feature type="domain" description="GATA-type" evidence="3">
    <location>
        <begin position="572"/>
        <end position="608"/>
    </location>
</feature>
<feature type="compositionally biased region" description="Basic and acidic residues" evidence="2">
    <location>
        <begin position="557"/>
        <end position="568"/>
    </location>
</feature>
<feature type="compositionally biased region" description="Low complexity" evidence="2">
    <location>
        <begin position="343"/>
        <end position="357"/>
    </location>
</feature>
<dbReference type="SUPFAM" id="SSF57716">
    <property type="entry name" value="Glucocorticoid receptor-like (DNA-binding domain)"/>
    <property type="match status" value="1"/>
</dbReference>
<feature type="compositionally biased region" description="Low complexity" evidence="2">
    <location>
        <begin position="142"/>
        <end position="156"/>
    </location>
</feature>
<dbReference type="InterPro" id="IPR000679">
    <property type="entry name" value="Znf_GATA"/>
</dbReference>
<dbReference type="Gene3D" id="3.30.50.10">
    <property type="entry name" value="Erythroid Transcription Factor GATA-1, subunit A"/>
    <property type="match status" value="1"/>
</dbReference>
<sequence length="653" mass="71449">MAQPSTLNMSSANFGIPTPPANDTSDSKNPFFPNSDSGIKENEKNLNIINNSKNSKIIPTSVSSIHDITSETSNPSTPEPYIQSQSKCRFYITDPSIVPLLVARIAADSNNIKLPNSLSSFHSNNNNYGDLSISSTPSVCDSVSSVPDLSDSASSPISPPDDESSDSTASSSSTDQSCSISCLTSSKSTSSASSSSIAITSYSNRVLQKISSTSSKSIKSKSDRSITNDEKKNETGLGNSSIVNAIVAASAAPRTVPIPNRSDRRSKRKGIPYKSPSHEDLLREPGFVFRFPIVFDNALPSNRSNNDNDDDKNKEIINNNNNNVESNNMNKDSSQSVIKNKDNNNSNNQQQQQQQQQHNHHHNNHHNHNKPQLAKIIHRPLLLPDIVRRLTQARKNKMRTRPVTRAKNKKENQELDMFKLGYDQMIDSQINNSTAIEEAKARKRRVASVGRPSKKLILPSSGSQVPRSSNSGENNKSPRGSSICSTSSSSSSAVAAAAAAAAAYYRMQPSKRRDSMSVSSSLSIPPSELSDFDLNSDNFGDDEDDPDFAPPAKKRRSEVQRGSKTVGRKESNSKVKVCASCRTKSTPCWRPGWSTDLMLCNSCGLRYKKTKCVCVNPECRYIPLKSEYNAMFKKPKNGDSPDPKRCCKCQTPL</sequence>
<keyword evidence="1" id="KW-0479">Metal-binding</keyword>
<dbReference type="GO" id="GO:0006355">
    <property type="term" value="P:regulation of DNA-templated transcription"/>
    <property type="evidence" value="ECO:0007669"/>
    <property type="project" value="InterPro"/>
</dbReference>
<keyword evidence="1" id="KW-0863">Zinc-finger</keyword>
<feature type="region of interest" description="Disordered" evidence="2">
    <location>
        <begin position="212"/>
        <end position="237"/>
    </location>
</feature>
<dbReference type="Pfam" id="PF00320">
    <property type="entry name" value="GATA"/>
    <property type="match status" value="1"/>
</dbReference>
<feature type="region of interest" description="Disordered" evidence="2">
    <location>
        <begin position="1"/>
        <end position="40"/>
    </location>
</feature>
<dbReference type="HOGENOM" id="CLU_419864_0_0_1"/>
<feature type="compositionally biased region" description="Basic residues" evidence="2">
    <location>
        <begin position="358"/>
        <end position="369"/>
    </location>
</feature>
<feature type="compositionally biased region" description="Low complexity" evidence="2">
    <location>
        <begin position="316"/>
        <end position="333"/>
    </location>
</feature>
<evidence type="ECO:0000259" key="3">
    <source>
        <dbReference type="PROSITE" id="PS50114"/>
    </source>
</evidence>
<dbReference type="STRING" id="1432141.A0A015LC57"/>
<name>A0A015LC57_RHIIW</name>
<feature type="region of interest" description="Disordered" evidence="2">
    <location>
        <begin position="298"/>
        <end position="372"/>
    </location>
</feature>
<feature type="compositionally biased region" description="Low complexity" evidence="2">
    <location>
        <begin position="166"/>
        <end position="178"/>
    </location>
</feature>
<evidence type="ECO:0000256" key="1">
    <source>
        <dbReference type="PROSITE-ProRule" id="PRU00094"/>
    </source>
</evidence>
<dbReference type="OrthoDB" id="2162994at2759"/>
<dbReference type="CDD" id="cd00202">
    <property type="entry name" value="ZnF_GATA"/>
    <property type="match status" value="1"/>
</dbReference>
<keyword evidence="5" id="KW-1185">Reference proteome</keyword>
<dbReference type="PROSITE" id="PS50114">
    <property type="entry name" value="GATA_ZN_FINGER_2"/>
    <property type="match status" value="1"/>
</dbReference>
<dbReference type="SMART" id="SM00401">
    <property type="entry name" value="ZnF_GATA"/>
    <property type="match status" value="1"/>
</dbReference>
<gene>
    <name evidence="4" type="ORF">RirG_253110</name>
</gene>
<feature type="compositionally biased region" description="Basic and acidic residues" evidence="2">
    <location>
        <begin position="220"/>
        <end position="234"/>
    </location>
</feature>
<evidence type="ECO:0000313" key="4">
    <source>
        <dbReference type="EMBL" id="EXX52423.1"/>
    </source>
</evidence>
<organism evidence="4 5">
    <name type="scientific">Rhizophagus irregularis (strain DAOM 197198w)</name>
    <name type="common">Glomus intraradices</name>
    <dbReference type="NCBI Taxonomy" id="1432141"/>
    <lineage>
        <taxon>Eukaryota</taxon>
        <taxon>Fungi</taxon>
        <taxon>Fungi incertae sedis</taxon>
        <taxon>Mucoromycota</taxon>
        <taxon>Glomeromycotina</taxon>
        <taxon>Glomeromycetes</taxon>
        <taxon>Glomerales</taxon>
        <taxon>Glomeraceae</taxon>
        <taxon>Rhizophagus</taxon>
    </lineage>
</organism>
<dbReference type="EMBL" id="JEMT01029295">
    <property type="protein sequence ID" value="EXX52423.1"/>
    <property type="molecule type" value="Genomic_DNA"/>
</dbReference>
<feature type="compositionally biased region" description="Basic residues" evidence="2">
    <location>
        <begin position="393"/>
        <end position="408"/>
    </location>
</feature>
<feature type="compositionally biased region" description="Polar residues" evidence="2">
    <location>
        <begin position="460"/>
        <end position="480"/>
    </location>
</feature>
<dbReference type="AlphaFoldDB" id="A0A015LC57"/>
<feature type="compositionally biased region" description="Low complexity" evidence="2">
    <location>
        <begin position="516"/>
        <end position="538"/>
    </location>
</feature>
<feature type="region of interest" description="Disordered" evidence="2">
    <location>
        <begin position="254"/>
        <end position="279"/>
    </location>
</feature>
<dbReference type="InterPro" id="IPR013088">
    <property type="entry name" value="Znf_NHR/GATA"/>
</dbReference>
<reference evidence="4 5" key="1">
    <citation type="submission" date="2014-02" db="EMBL/GenBank/DDBJ databases">
        <title>Single nucleus genome sequencing reveals high similarity among nuclei of an endomycorrhizal fungus.</title>
        <authorList>
            <person name="Lin K."/>
            <person name="Geurts R."/>
            <person name="Zhang Z."/>
            <person name="Limpens E."/>
            <person name="Saunders D.G."/>
            <person name="Mu D."/>
            <person name="Pang E."/>
            <person name="Cao H."/>
            <person name="Cha H."/>
            <person name="Lin T."/>
            <person name="Zhou Q."/>
            <person name="Shang Y."/>
            <person name="Li Y."/>
            <person name="Ivanov S."/>
            <person name="Sharma T."/>
            <person name="Velzen R.V."/>
            <person name="Ruijter N.D."/>
            <person name="Aanen D.K."/>
            <person name="Win J."/>
            <person name="Kamoun S."/>
            <person name="Bisseling T."/>
            <person name="Huang S."/>
        </authorList>
    </citation>
    <scope>NUCLEOTIDE SEQUENCE [LARGE SCALE GENOMIC DNA]</scope>
    <source>
        <strain evidence="5">DAOM197198w</strain>
    </source>
</reference>
<feature type="region of interest" description="Disordered" evidence="2">
    <location>
        <begin position="441"/>
        <end position="489"/>
    </location>
</feature>
<evidence type="ECO:0000256" key="2">
    <source>
        <dbReference type="SAM" id="MobiDB-lite"/>
    </source>
</evidence>
<feature type="region of interest" description="Disordered" evidence="2">
    <location>
        <begin position="508"/>
        <end position="568"/>
    </location>
</feature>
<comment type="caution">
    <text evidence="4">The sequence shown here is derived from an EMBL/GenBank/DDBJ whole genome shotgun (WGS) entry which is preliminary data.</text>
</comment>
<feature type="region of interest" description="Disordered" evidence="2">
    <location>
        <begin position="142"/>
        <end position="178"/>
    </location>
</feature>